<comment type="caution">
    <text evidence="2">The sequence shown here is derived from an EMBL/GenBank/DDBJ whole genome shotgun (WGS) entry which is preliminary data.</text>
</comment>
<sequence length="280" mass="31010">MFLAGCATQDTSTPVPQTADGPTTAAALTARYRNTASNCGSDTKPAFLCSGVILRVTETSSLFDPWEPSDTSLARGGVSFSYLRKDNNFDRLWKFTNGYILYPILDMPTDKLKIPVLCMFPVDGWTNGRLDRNSCGTYPGYSSSAPCHLHNPIIETGAQWNAAFGNATHEGYRICGFDVRDELNQYAGPNFYAGMQARWQNSNHFQIHNELVLKVWQRGQARVLPIQAFFYTDANGLANAKIDRQKFLSQTGITLPVIKMTLPAIPTGDATFQYVPGDQR</sequence>
<evidence type="ECO:0000313" key="3">
    <source>
        <dbReference type="Proteomes" id="UP001424532"/>
    </source>
</evidence>
<reference evidence="2 3" key="1">
    <citation type="submission" date="2024-05" db="EMBL/GenBank/DDBJ databases">
        <title>Sequence of Lycoming College course isolates.</title>
        <authorList>
            <person name="Reigle C.A."/>
            <person name="Newman J.D."/>
        </authorList>
    </citation>
    <scope>NUCLEOTIDE SEQUENCE [LARGE SCALE GENOMIC DNA]</scope>
    <source>
        <strain evidence="2 3">CAR-09</strain>
    </source>
</reference>
<accession>A0ABV0DCQ0</accession>
<dbReference type="RefSeq" id="WP_347149247.1">
    <property type="nucleotide sequence ID" value="NZ_JBDLYL010000004.1"/>
</dbReference>
<proteinExistence type="predicted"/>
<gene>
    <name evidence="2" type="ORF">ABFE88_05825</name>
</gene>
<dbReference type="EMBL" id="JBDLYL010000004">
    <property type="protein sequence ID" value="MEN8639162.1"/>
    <property type="molecule type" value="Genomic_DNA"/>
</dbReference>
<organism evidence="2 3">
    <name type="scientific">Pseudomonas sichuanensis</name>
    <dbReference type="NCBI Taxonomy" id="2213015"/>
    <lineage>
        <taxon>Bacteria</taxon>
        <taxon>Pseudomonadati</taxon>
        <taxon>Pseudomonadota</taxon>
        <taxon>Gammaproteobacteria</taxon>
        <taxon>Pseudomonadales</taxon>
        <taxon>Pseudomonadaceae</taxon>
        <taxon>Pseudomonas</taxon>
    </lineage>
</organism>
<protein>
    <recommendedName>
        <fullName evidence="4">Halovibrin HvnA</fullName>
    </recommendedName>
</protein>
<feature type="region of interest" description="Disordered" evidence="1">
    <location>
        <begin position="1"/>
        <end position="21"/>
    </location>
</feature>
<evidence type="ECO:0000313" key="2">
    <source>
        <dbReference type="EMBL" id="MEN8639162.1"/>
    </source>
</evidence>
<keyword evidence="3" id="KW-1185">Reference proteome</keyword>
<evidence type="ECO:0008006" key="4">
    <source>
        <dbReference type="Google" id="ProtNLM"/>
    </source>
</evidence>
<dbReference type="Proteomes" id="UP001424532">
    <property type="component" value="Unassembled WGS sequence"/>
</dbReference>
<name>A0ABV0DCQ0_9PSED</name>
<evidence type="ECO:0000256" key="1">
    <source>
        <dbReference type="SAM" id="MobiDB-lite"/>
    </source>
</evidence>